<dbReference type="Proteomes" id="UP000199520">
    <property type="component" value="Unassembled WGS sequence"/>
</dbReference>
<keyword evidence="1" id="KW-0472">Membrane</keyword>
<evidence type="ECO:0000256" key="1">
    <source>
        <dbReference type="SAM" id="Phobius"/>
    </source>
</evidence>
<dbReference type="OrthoDB" id="1677957at2"/>
<keyword evidence="1" id="KW-1133">Transmembrane helix</keyword>
<keyword evidence="1" id="KW-0812">Transmembrane</keyword>
<protein>
    <submittedName>
        <fullName evidence="3">Phage-related minor tail protein</fullName>
    </submittedName>
</protein>
<sequence length="603" mass="63613">MLKKQQKREEGGELMASMFARFEMQDRISAKLDQLARRTEKYTEASQKLAKYGAMAFAAIGAAVLTAGTAVAHASDNLNRALNSVQASTGLVDAEMSGLKDTMLSIYNNNLGENFQDIGKALSTVNQITNASGKELEKLTSNALMLRDTFEFEVNESTRAADALMKNFGITGDQAFTLIAQGAQNGANKNDDLLDSLNEYSVQFKMLGFSAEQFTNALINGAADGAFSIDKVGDAVKEFTIRSKDGSKSSAEGFAAMGLDAEQMTMAFAQGGPAAQDAFQTVVKALAGMEDPVAQNTAGVALFGTMFEDLGAKAILALGDTSGIANSTADTLERINAVKYKDFGSAIRGISRQLETGILVPLGDKLLPTLNVFGNWIISNMPAILTTVMTTFDGISNEIEYIANNFDVYGPAIAAVITTIVIPALIGWTKTEWERTAATRAANMATVASMAPLIGIALAVGAGVALLALAWKNNFMGIREITSDVITSVGAKFEALKMFFEENQVAIGNTAMVLGVVFAPALIKTGVEAAIAGVKIASTFVASIINSGRQAVIANANIMASFVAGMIRTGIVALATGTLITGGLVIALTSYMVQGWQWQSCHT</sequence>
<dbReference type="AlphaFoldDB" id="A0A1I4P1E0"/>
<dbReference type="EMBL" id="FOTS01000056">
    <property type="protein sequence ID" value="SFM21592.1"/>
    <property type="molecule type" value="Genomic_DNA"/>
</dbReference>
<dbReference type="STRING" id="1123291.SAMN04490355_105612"/>
<dbReference type="InterPro" id="IPR010090">
    <property type="entry name" value="Phage_tape_meas"/>
</dbReference>
<dbReference type="Pfam" id="PF10145">
    <property type="entry name" value="PhageMin_Tail"/>
    <property type="match status" value="1"/>
</dbReference>
<organism evidence="3 4">
    <name type="scientific">Pelosinus propionicus DSM 13327</name>
    <dbReference type="NCBI Taxonomy" id="1123291"/>
    <lineage>
        <taxon>Bacteria</taxon>
        <taxon>Bacillati</taxon>
        <taxon>Bacillota</taxon>
        <taxon>Negativicutes</taxon>
        <taxon>Selenomonadales</taxon>
        <taxon>Sporomusaceae</taxon>
        <taxon>Pelosinus</taxon>
    </lineage>
</organism>
<name>A0A1I4P1E0_9FIRM</name>
<reference evidence="4" key="1">
    <citation type="submission" date="2016-10" db="EMBL/GenBank/DDBJ databases">
        <authorList>
            <person name="Varghese N."/>
            <person name="Submissions S."/>
        </authorList>
    </citation>
    <scope>NUCLEOTIDE SEQUENCE [LARGE SCALE GENOMIC DNA]</scope>
    <source>
        <strain evidence="4">DSM 13327</strain>
    </source>
</reference>
<feature type="transmembrane region" description="Helical" evidence="1">
    <location>
        <begin position="505"/>
        <end position="523"/>
    </location>
</feature>
<feature type="domain" description="Phage tail tape measure protein" evidence="2">
    <location>
        <begin position="110"/>
        <end position="304"/>
    </location>
</feature>
<feature type="transmembrane region" description="Helical" evidence="1">
    <location>
        <begin position="569"/>
        <end position="593"/>
    </location>
</feature>
<gene>
    <name evidence="3" type="ORF">SAMN04490355_105612</name>
</gene>
<evidence type="ECO:0000259" key="2">
    <source>
        <dbReference type="Pfam" id="PF10145"/>
    </source>
</evidence>
<feature type="transmembrane region" description="Helical" evidence="1">
    <location>
        <begin position="448"/>
        <end position="471"/>
    </location>
</feature>
<keyword evidence="4" id="KW-1185">Reference proteome</keyword>
<proteinExistence type="predicted"/>
<accession>A0A1I4P1E0</accession>
<evidence type="ECO:0000313" key="3">
    <source>
        <dbReference type="EMBL" id="SFM21592.1"/>
    </source>
</evidence>
<evidence type="ECO:0000313" key="4">
    <source>
        <dbReference type="Proteomes" id="UP000199520"/>
    </source>
</evidence>
<feature type="transmembrane region" description="Helical" evidence="1">
    <location>
        <begin position="408"/>
        <end position="428"/>
    </location>
</feature>